<feature type="transmembrane region" description="Helical" evidence="1">
    <location>
        <begin position="51"/>
        <end position="71"/>
    </location>
</feature>
<protein>
    <submittedName>
        <fullName evidence="2">Inner membrane protein YiaW</fullName>
    </submittedName>
</protein>
<keyword evidence="1" id="KW-0812">Transmembrane</keyword>
<dbReference type="RefSeq" id="WP_145350694.1">
    <property type="nucleotide sequence ID" value="NZ_CP036262.1"/>
</dbReference>
<dbReference type="InterPro" id="IPR011223">
    <property type="entry name" value="UCP028770"/>
</dbReference>
<reference evidence="2 3" key="1">
    <citation type="submission" date="2019-02" db="EMBL/GenBank/DDBJ databases">
        <title>Deep-cultivation of Planctomycetes and their phenomic and genomic characterization uncovers novel biology.</title>
        <authorList>
            <person name="Wiegand S."/>
            <person name="Jogler M."/>
            <person name="Boedeker C."/>
            <person name="Pinto D."/>
            <person name="Vollmers J."/>
            <person name="Rivas-Marin E."/>
            <person name="Kohn T."/>
            <person name="Peeters S.H."/>
            <person name="Heuer A."/>
            <person name="Rast P."/>
            <person name="Oberbeckmann S."/>
            <person name="Bunk B."/>
            <person name="Jeske O."/>
            <person name="Meyerdierks A."/>
            <person name="Storesund J.E."/>
            <person name="Kallscheuer N."/>
            <person name="Luecker S."/>
            <person name="Lage O.M."/>
            <person name="Pohl T."/>
            <person name="Merkel B.J."/>
            <person name="Hornburger P."/>
            <person name="Mueller R.-W."/>
            <person name="Bruemmer F."/>
            <person name="Labrenz M."/>
            <person name="Spormann A.M."/>
            <person name="Op den Camp H."/>
            <person name="Overmann J."/>
            <person name="Amann R."/>
            <person name="Jetten M.S.M."/>
            <person name="Mascher T."/>
            <person name="Medema M.H."/>
            <person name="Devos D.P."/>
            <person name="Kaster A.-K."/>
            <person name="Ovreas L."/>
            <person name="Rohde M."/>
            <person name="Galperin M.Y."/>
            <person name="Jogler C."/>
        </authorList>
    </citation>
    <scope>NUCLEOTIDE SEQUENCE [LARGE SCALE GENOMIC DNA]</scope>
    <source>
        <strain evidence="2 3">FF011L</strain>
    </source>
</reference>
<keyword evidence="1" id="KW-1133">Transmembrane helix</keyword>
<name>A0A517MC21_9BACT</name>
<proteinExistence type="predicted"/>
<dbReference type="Proteomes" id="UP000320672">
    <property type="component" value="Chromosome"/>
</dbReference>
<accession>A0A517MC21</accession>
<sequence length="86" mass="9164">MEIDKFDIMAFAVLGTFVVIGLVAIVTIGALPGKIAAKRGHPQASAINAASWMSLATLGALWPLAFVWAFLHQQGSERSVKEEAPE</sequence>
<keyword evidence="3" id="KW-1185">Reference proteome</keyword>
<dbReference type="OrthoDB" id="288120at2"/>
<dbReference type="AlphaFoldDB" id="A0A517MC21"/>
<organism evidence="2 3">
    <name type="scientific">Roseimaritima multifibrata</name>
    <dbReference type="NCBI Taxonomy" id="1930274"/>
    <lineage>
        <taxon>Bacteria</taxon>
        <taxon>Pseudomonadati</taxon>
        <taxon>Planctomycetota</taxon>
        <taxon>Planctomycetia</taxon>
        <taxon>Pirellulales</taxon>
        <taxon>Pirellulaceae</taxon>
        <taxon>Roseimaritima</taxon>
    </lineage>
</organism>
<keyword evidence="1" id="KW-0472">Membrane</keyword>
<evidence type="ECO:0000313" key="3">
    <source>
        <dbReference type="Proteomes" id="UP000320672"/>
    </source>
</evidence>
<feature type="transmembrane region" description="Helical" evidence="1">
    <location>
        <begin position="12"/>
        <end position="31"/>
    </location>
</feature>
<evidence type="ECO:0000313" key="2">
    <source>
        <dbReference type="EMBL" id="QDS92440.1"/>
    </source>
</evidence>
<dbReference type="KEGG" id="rml:FF011L_11830"/>
<dbReference type="EMBL" id="CP036262">
    <property type="protein sequence ID" value="QDS92440.1"/>
    <property type="molecule type" value="Genomic_DNA"/>
</dbReference>
<gene>
    <name evidence="2" type="primary">yiaW_1</name>
    <name evidence="2" type="ORF">FF011L_11830</name>
</gene>
<dbReference type="Pfam" id="PF11742">
    <property type="entry name" value="DUF3302"/>
    <property type="match status" value="1"/>
</dbReference>
<evidence type="ECO:0000256" key="1">
    <source>
        <dbReference type="SAM" id="Phobius"/>
    </source>
</evidence>